<keyword evidence="4" id="KW-1185">Reference proteome</keyword>
<proteinExistence type="predicted"/>
<dbReference type="AlphaFoldDB" id="A0A972GWP1"/>
<dbReference type="EMBL" id="WHOD01000119">
    <property type="protein sequence ID" value="NOU97505.1"/>
    <property type="molecule type" value="Genomic_DNA"/>
</dbReference>
<evidence type="ECO:0000313" key="3">
    <source>
        <dbReference type="EMBL" id="NOU97505.1"/>
    </source>
</evidence>
<dbReference type="PANTHER" id="PTHR43308">
    <property type="entry name" value="OUTER MEMBRANE PROTEIN ALPHA-RELATED"/>
    <property type="match status" value="1"/>
</dbReference>
<comment type="caution">
    <text evidence="3">The sequence shown here is derived from an EMBL/GenBank/DDBJ whole genome shotgun (WGS) entry which is preliminary data.</text>
</comment>
<organism evidence="3 4">
    <name type="scientific">Paenibacillus foliorum</name>
    <dbReference type="NCBI Taxonomy" id="2654974"/>
    <lineage>
        <taxon>Bacteria</taxon>
        <taxon>Bacillati</taxon>
        <taxon>Bacillota</taxon>
        <taxon>Bacilli</taxon>
        <taxon>Bacillales</taxon>
        <taxon>Paenibacillaceae</taxon>
        <taxon>Paenibacillus</taxon>
    </lineage>
</organism>
<evidence type="ECO:0000256" key="1">
    <source>
        <dbReference type="SAM" id="SignalP"/>
    </source>
</evidence>
<name>A0A972GWP1_9BACL</name>
<feature type="domain" description="SLH" evidence="2">
    <location>
        <begin position="42"/>
        <end position="105"/>
    </location>
</feature>
<feature type="signal peptide" evidence="1">
    <location>
        <begin position="1"/>
        <end position="28"/>
    </location>
</feature>
<dbReference type="PROSITE" id="PS51272">
    <property type="entry name" value="SLH"/>
    <property type="match status" value="2"/>
</dbReference>
<keyword evidence="1" id="KW-0732">Signal</keyword>
<reference evidence="3" key="1">
    <citation type="submission" date="2019-10" db="EMBL/GenBank/DDBJ databases">
        <title>Description of Paenibacillus glebae sp. nov.</title>
        <authorList>
            <person name="Carlier A."/>
            <person name="Qi S."/>
        </authorList>
    </citation>
    <scope>NUCLEOTIDE SEQUENCE</scope>
    <source>
        <strain evidence="3">LMG 31456</strain>
    </source>
</reference>
<dbReference type="PANTHER" id="PTHR43308:SF5">
    <property type="entry name" value="S-LAYER PROTEIN _ PEPTIDOGLYCAN ENDO-BETA-N-ACETYLGLUCOSAMINIDASE"/>
    <property type="match status" value="1"/>
</dbReference>
<evidence type="ECO:0000259" key="2">
    <source>
        <dbReference type="PROSITE" id="PS51272"/>
    </source>
</evidence>
<sequence>MNHKKKQTKKIAAGFVALSVLMSSPVYAAETTTTPVSTSVNAVSAFSDVSAQHWAIKHVTKLAALGIIQGYEKNEYRPENPVSQQEVIVMAIRMMGLENEALKSKSDTILPVAVDSFFKPYIAYAFDKQLLDIKEETDTSGAASKTAWGARTASREWVAKLVIRAIGKQGLAQEKALTPSIFKDEKDLSNWAVGYVNAAVSLKIVNGVDDNNFQPKGAVTRAQMATFLSRADKELTTRSDKVSIGYVMGLSNSKMTIQNERGQSSEYSINANTVIYNAKDDSRIASSALKETYEVYVIQTQGTASYIELTSDQERMGSLEGSLNQLFLPNMQIAINQASGVDLKELAPNVTVTDKDGRGLSLGSITQGSIIELKWNLLVPNAKISQIIVKQTPVSKTGEGTIISIQKDQNTVTFLEKTSGKNETFPLGPIVPVKLPDQTAADLSKLRVGDEVSYEIKANQIAGISIRKQADISNVVQGTLISISDDKKNMTINIGGKSLGAYFIAENALVSIEGLPSAGLFDVVVGDELKLELVNEKVVKVNVTSRSIKQMAFATIVNYDNDTKVLTGTFENGDLFAYKLTESTVFKDGNRTYPLADFSANFHKGDKIDLKVSKDKVITVQLTEQLEGILTQVNTTTNEVSIRTASGQSITFKVPDNLWVSFWSTTNGTLKDLKVGDSISARMKSSQDSIVQISVKKTAVYKILMANSDTRQVNAEDETGSLFTFKIDNNDIISNANKNTHTFGDIQQDDYLKVSYTGNTLTNVTILKTIRGKVTGVDTAAGTVTVQDYANGVQVIPVGQKFVIKQGGLTSAALTSIKPNDRVEIISDTDDKTFITVADSTKRTVATYDIVLNQIVLKPTANGDKTTYNLFSKAYLHKGTNIVAANAFVENDEVTVFVLANKIIELEK</sequence>
<feature type="domain" description="SLH" evidence="2">
    <location>
        <begin position="179"/>
        <end position="242"/>
    </location>
</feature>
<dbReference type="Proteomes" id="UP000641588">
    <property type="component" value="Unassembled WGS sequence"/>
</dbReference>
<dbReference type="InterPro" id="IPR051465">
    <property type="entry name" value="Cell_Envelope_Struct_Comp"/>
</dbReference>
<protein>
    <submittedName>
        <fullName evidence="3">S-layer homology domain-containing protein</fullName>
    </submittedName>
</protein>
<evidence type="ECO:0000313" key="4">
    <source>
        <dbReference type="Proteomes" id="UP000641588"/>
    </source>
</evidence>
<dbReference type="RefSeq" id="WP_171655765.1">
    <property type="nucleotide sequence ID" value="NZ_WHOD01000119.1"/>
</dbReference>
<gene>
    <name evidence="3" type="ORF">GC093_30410</name>
</gene>
<dbReference type="Pfam" id="PF00395">
    <property type="entry name" value="SLH"/>
    <property type="match status" value="2"/>
</dbReference>
<accession>A0A972GWP1</accession>
<feature type="chain" id="PRO_5037868755" evidence="1">
    <location>
        <begin position="29"/>
        <end position="908"/>
    </location>
</feature>
<dbReference type="InterPro" id="IPR001119">
    <property type="entry name" value="SLH_dom"/>
</dbReference>